<name>D2W0U2_NAEGR</name>
<gene>
    <name evidence="3" type="ORF">NAEGRDRAFT_74981</name>
</gene>
<keyword evidence="2" id="KW-0472">Membrane</keyword>
<keyword evidence="4" id="KW-1185">Reference proteome</keyword>
<keyword evidence="2" id="KW-0812">Transmembrane</keyword>
<dbReference type="InterPro" id="IPR052994">
    <property type="entry name" value="Tiny_macrocysts_regulators"/>
</dbReference>
<dbReference type="GeneID" id="8857296"/>
<feature type="transmembrane region" description="Helical" evidence="2">
    <location>
        <begin position="362"/>
        <end position="386"/>
    </location>
</feature>
<sequence length="631" mass="70536">MSNFTNHSQNNNSSASCTAVGGSNNNNNNSSQFNNNNNTTVSVIEENISQSTSNNHPSQTKGQPPPRMLAHSNSNTQRHSVDSYTPQVISNNMSDIYQRRVGSSITGSDSSLSSTSTSSTSIIKSLQQSFTTYSIVLQDREKLKGWKNVLLFAFLNIYVLWASVAIPSQGNYNYGDIGSWIWKAINFPVTLSLDLIPYEVGIALSSICIAFSILGILMFLISSRAVYNSSKYTNILKKLFRIYGIIFQFIVYTMIFIMSGFFNCDESKTVVLEGYDEPQTVLRRYPTTPCSSTANIILVIINALGILVLFIDAGIVGLTVTNAHPKSSTLFITDTSYFSVIFNWVSMFQILVVYVIPQQYFYIVAVLHIISSIITIPFLFYLLPFFRRMENSIYCGIICSKIGISIGCIVSYFVNSQYLTDLGLGMSGIIVGLGLVGCIIGLTVMEIYTRVSYNEVRKEVVRILSECASQAIELSNDESEYVHKQHGENFFNLKSLFERESVSLLRSFEERKKLRNLNLFLKFSMRSGNKPAKETFLMSDLDLVVAFIRGVGNQKSFSSPILLVNCSLVACHFVVGETNNLTLAFSLLKKAQKQRPSLLENFIIVERMKEIESSTENLGRAKSSKFLYSDL</sequence>
<feature type="transmembrane region" description="Helical" evidence="2">
    <location>
        <begin position="200"/>
        <end position="221"/>
    </location>
</feature>
<feature type="transmembrane region" description="Helical" evidence="2">
    <location>
        <begin position="426"/>
        <end position="448"/>
    </location>
</feature>
<evidence type="ECO:0000313" key="4">
    <source>
        <dbReference type="Proteomes" id="UP000006671"/>
    </source>
</evidence>
<evidence type="ECO:0000256" key="1">
    <source>
        <dbReference type="SAM" id="MobiDB-lite"/>
    </source>
</evidence>
<dbReference type="PANTHER" id="PTHR31600">
    <property type="entry name" value="TINY MACROCYSTS PROTEIN B-RELATED"/>
    <property type="match status" value="1"/>
</dbReference>
<dbReference type="VEuPathDB" id="AmoebaDB:NAEGRDRAFT_74981"/>
<feature type="region of interest" description="Disordered" evidence="1">
    <location>
        <begin position="50"/>
        <end position="82"/>
    </location>
</feature>
<feature type="region of interest" description="Disordered" evidence="1">
    <location>
        <begin position="1"/>
        <end position="37"/>
    </location>
</feature>
<dbReference type="InParanoid" id="D2W0U2"/>
<protein>
    <submittedName>
        <fullName evidence="3">Predicted protein</fullName>
    </submittedName>
</protein>
<feature type="transmembrane region" description="Helical" evidence="2">
    <location>
        <begin position="393"/>
        <end position="414"/>
    </location>
</feature>
<keyword evidence="2" id="KW-1133">Transmembrane helix</keyword>
<dbReference type="AlphaFoldDB" id="D2W0U2"/>
<feature type="compositionally biased region" description="Polar residues" evidence="1">
    <location>
        <begin position="1"/>
        <end position="17"/>
    </location>
</feature>
<accession>D2W0U2</accession>
<organism evidence="4">
    <name type="scientific">Naegleria gruberi</name>
    <name type="common">Amoeba</name>
    <dbReference type="NCBI Taxonomy" id="5762"/>
    <lineage>
        <taxon>Eukaryota</taxon>
        <taxon>Discoba</taxon>
        <taxon>Heterolobosea</taxon>
        <taxon>Tetramitia</taxon>
        <taxon>Eutetramitia</taxon>
        <taxon>Vahlkampfiidae</taxon>
        <taxon>Naegleria</taxon>
    </lineage>
</organism>
<dbReference type="Proteomes" id="UP000006671">
    <property type="component" value="Unassembled WGS sequence"/>
</dbReference>
<feature type="transmembrane region" description="Helical" evidence="2">
    <location>
        <begin position="335"/>
        <end position="356"/>
    </location>
</feature>
<feature type="transmembrane region" description="Helical" evidence="2">
    <location>
        <begin position="242"/>
        <end position="262"/>
    </location>
</feature>
<evidence type="ECO:0000313" key="3">
    <source>
        <dbReference type="EMBL" id="EFC37347.1"/>
    </source>
</evidence>
<proteinExistence type="predicted"/>
<dbReference type="KEGG" id="ngr:NAEGRDRAFT_74981"/>
<dbReference type="EMBL" id="GG738919">
    <property type="protein sequence ID" value="EFC37347.1"/>
    <property type="molecule type" value="Genomic_DNA"/>
</dbReference>
<reference evidence="3 4" key="1">
    <citation type="journal article" date="2010" name="Cell">
        <title>The genome of Naegleria gruberi illuminates early eukaryotic versatility.</title>
        <authorList>
            <person name="Fritz-Laylin L.K."/>
            <person name="Prochnik S.E."/>
            <person name="Ginger M.L."/>
            <person name="Dacks J.B."/>
            <person name="Carpenter M.L."/>
            <person name="Field M.C."/>
            <person name="Kuo A."/>
            <person name="Paredez A."/>
            <person name="Chapman J."/>
            <person name="Pham J."/>
            <person name="Shu S."/>
            <person name="Neupane R."/>
            <person name="Cipriano M."/>
            <person name="Mancuso J."/>
            <person name="Tu H."/>
            <person name="Salamov A."/>
            <person name="Lindquist E."/>
            <person name="Shapiro H."/>
            <person name="Lucas S."/>
            <person name="Grigoriev I.V."/>
            <person name="Cande W.Z."/>
            <person name="Fulton C."/>
            <person name="Rokhsar D.S."/>
            <person name="Dawson S.C."/>
        </authorList>
    </citation>
    <scope>NUCLEOTIDE SEQUENCE [LARGE SCALE GENOMIC DNA]</scope>
    <source>
        <strain evidence="3 4">NEG-M</strain>
    </source>
</reference>
<evidence type="ECO:0000256" key="2">
    <source>
        <dbReference type="SAM" id="Phobius"/>
    </source>
</evidence>
<feature type="transmembrane region" description="Helical" evidence="2">
    <location>
        <begin position="296"/>
        <end position="323"/>
    </location>
</feature>
<feature type="compositionally biased region" description="Polar residues" evidence="1">
    <location>
        <begin position="50"/>
        <end position="62"/>
    </location>
</feature>
<feature type="transmembrane region" description="Helical" evidence="2">
    <location>
        <begin position="149"/>
        <end position="166"/>
    </location>
</feature>
<dbReference type="RefSeq" id="XP_002670091.1">
    <property type="nucleotide sequence ID" value="XM_002670045.1"/>
</dbReference>
<feature type="compositionally biased region" description="Low complexity" evidence="1">
    <location>
        <begin position="23"/>
        <end position="37"/>
    </location>
</feature>
<feature type="compositionally biased region" description="Polar residues" evidence="1">
    <location>
        <begin position="71"/>
        <end position="82"/>
    </location>
</feature>
<dbReference type="PANTHER" id="PTHR31600:SF2">
    <property type="entry name" value="GAMETE ENRICHED GENE 10 PROTEIN-RELATED"/>
    <property type="match status" value="1"/>
</dbReference>